<name>A0A2T4BXW2_TRILO</name>
<dbReference type="AlphaFoldDB" id="A0A2T4BXW2"/>
<dbReference type="Proteomes" id="UP000240760">
    <property type="component" value="Unassembled WGS sequence"/>
</dbReference>
<gene>
    <name evidence="1" type="ORF">M440DRAFT_1403524</name>
</gene>
<proteinExistence type="predicted"/>
<keyword evidence="2" id="KW-1185">Reference proteome</keyword>
<evidence type="ECO:0000313" key="1">
    <source>
        <dbReference type="EMBL" id="PTB74158.1"/>
    </source>
</evidence>
<sequence>MAVFDMKASRFDEWKLASAARCIATDSPVGRVQKTRGSEALALLVLVLHAKGDGHHDQRLWRYCEFFVDEADHRKRWADRVSVVVMTASLFESWQKHMA</sequence>
<dbReference type="EMBL" id="KZ679136">
    <property type="protein sequence ID" value="PTB74158.1"/>
    <property type="molecule type" value="Genomic_DNA"/>
</dbReference>
<reference evidence="1 2" key="1">
    <citation type="submission" date="2016-07" db="EMBL/GenBank/DDBJ databases">
        <title>Multiple horizontal gene transfer events from other fungi enriched the ability of initially mycotrophic Trichoderma (Ascomycota) to feed on dead plant biomass.</title>
        <authorList>
            <consortium name="DOE Joint Genome Institute"/>
            <person name="Aerts A."/>
            <person name="Atanasova L."/>
            <person name="Chenthamara K."/>
            <person name="Zhang J."/>
            <person name="Grujic M."/>
            <person name="Henrissat B."/>
            <person name="Kuo A."/>
            <person name="Salamov A."/>
            <person name="Lipzen A."/>
            <person name="Labutti K."/>
            <person name="Barry K."/>
            <person name="Miao Y."/>
            <person name="Rahimi M.J."/>
            <person name="Shen Q."/>
            <person name="Grigoriev I.V."/>
            <person name="Kubicek C.P."/>
            <person name="Druzhinina I.S."/>
        </authorList>
    </citation>
    <scope>NUCLEOTIDE SEQUENCE [LARGE SCALE GENOMIC DNA]</scope>
    <source>
        <strain evidence="1 2">ATCC 18648</strain>
    </source>
</reference>
<protein>
    <submittedName>
        <fullName evidence="1">Uncharacterized protein</fullName>
    </submittedName>
</protein>
<accession>A0A2T4BXW2</accession>
<evidence type="ECO:0000313" key="2">
    <source>
        <dbReference type="Proteomes" id="UP000240760"/>
    </source>
</evidence>
<organism evidence="1 2">
    <name type="scientific">Trichoderma longibrachiatum ATCC 18648</name>
    <dbReference type="NCBI Taxonomy" id="983965"/>
    <lineage>
        <taxon>Eukaryota</taxon>
        <taxon>Fungi</taxon>
        <taxon>Dikarya</taxon>
        <taxon>Ascomycota</taxon>
        <taxon>Pezizomycotina</taxon>
        <taxon>Sordariomycetes</taxon>
        <taxon>Hypocreomycetidae</taxon>
        <taxon>Hypocreales</taxon>
        <taxon>Hypocreaceae</taxon>
        <taxon>Trichoderma</taxon>
    </lineage>
</organism>